<comment type="subcellular location">
    <subcellularLocation>
        <location evidence="1 3">Nucleus</location>
    </subcellularLocation>
</comment>
<evidence type="ECO:0000313" key="6">
    <source>
        <dbReference type="EMBL" id="KAK3016212.1"/>
    </source>
</evidence>
<dbReference type="PROSITE" id="PS51017">
    <property type="entry name" value="CCT"/>
    <property type="match status" value="1"/>
</dbReference>
<dbReference type="GO" id="GO:0003700">
    <property type="term" value="F:DNA-binding transcription factor activity"/>
    <property type="evidence" value="ECO:0007669"/>
    <property type="project" value="TreeGrafter"/>
</dbReference>
<comment type="caution">
    <text evidence="6">The sequence shown here is derived from an EMBL/GenBank/DDBJ whole genome shotgun (WGS) entry which is preliminary data.</text>
</comment>
<dbReference type="Pfam" id="PF06203">
    <property type="entry name" value="CCT"/>
    <property type="match status" value="1"/>
</dbReference>
<feature type="domain" description="CCT" evidence="5">
    <location>
        <begin position="225"/>
        <end position="267"/>
    </location>
</feature>
<dbReference type="GO" id="GO:0009909">
    <property type="term" value="P:regulation of flower development"/>
    <property type="evidence" value="ECO:0007669"/>
    <property type="project" value="InterPro"/>
</dbReference>
<dbReference type="InterPro" id="IPR045281">
    <property type="entry name" value="CONSTANS-like"/>
</dbReference>
<name>A0AA88VVY8_9ASTE</name>
<feature type="region of interest" description="Disordered" evidence="4">
    <location>
        <begin position="162"/>
        <end position="181"/>
    </location>
</feature>
<gene>
    <name evidence="6" type="ORF">RJ639_006214</name>
</gene>
<evidence type="ECO:0000256" key="4">
    <source>
        <dbReference type="SAM" id="MobiDB-lite"/>
    </source>
</evidence>
<accession>A0AA88VVY8</accession>
<evidence type="ECO:0000259" key="5">
    <source>
        <dbReference type="PROSITE" id="PS51017"/>
    </source>
</evidence>
<sequence>MSSDLFVFDNSFFNDPFSAFTDSPLDNDILQEISDSFSNPVDETTSLGQIPSSFLSSSPPSHQLGNLSLCQTAHLPNASSFAGGYVDFSALEVKTEECQVPIYSSSYDYSQGNSFLPHSYSGSENAVKMMQRSFSSNCFDGKPNFPFQPRFDSLMESPNFQTQISTSPESSFSSGSMRRACSTGDLQNMKTAQTSHRLSSSPLAMESSFMEEASSKVGRYSAEERKERIHRYRAKRNQRNFNKTIKYACRKTLADNRPRIRGRFARNDEPGEIPKAATFNRYEDEDDLWVTNQLHSFKFISRKYMDGFHDEEDEGTVGRGPLFNDFGANQFQYYGYS</sequence>
<dbReference type="PANTHER" id="PTHR31319">
    <property type="entry name" value="ZINC FINGER PROTEIN CONSTANS-LIKE 4"/>
    <property type="match status" value="1"/>
</dbReference>
<dbReference type="Proteomes" id="UP001188597">
    <property type="component" value="Unassembled WGS sequence"/>
</dbReference>
<evidence type="ECO:0000256" key="2">
    <source>
        <dbReference type="ARBA" id="ARBA00023242"/>
    </source>
</evidence>
<dbReference type="AlphaFoldDB" id="A0AA88VVY8"/>
<evidence type="ECO:0000313" key="7">
    <source>
        <dbReference type="Proteomes" id="UP001188597"/>
    </source>
</evidence>
<keyword evidence="7" id="KW-1185">Reference proteome</keyword>
<protein>
    <recommendedName>
        <fullName evidence="5">CCT domain-containing protein</fullName>
    </recommendedName>
</protein>
<dbReference type="PANTHER" id="PTHR31319:SF103">
    <property type="entry name" value="CCT MOTIF FAMILY PROTEIN"/>
    <property type="match status" value="1"/>
</dbReference>
<dbReference type="GO" id="GO:0005634">
    <property type="term" value="C:nucleus"/>
    <property type="evidence" value="ECO:0007669"/>
    <property type="project" value="UniProtKB-SubCell"/>
</dbReference>
<evidence type="ECO:0000256" key="3">
    <source>
        <dbReference type="PROSITE-ProRule" id="PRU00357"/>
    </source>
</evidence>
<evidence type="ECO:0000256" key="1">
    <source>
        <dbReference type="ARBA" id="ARBA00004123"/>
    </source>
</evidence>
<dbReference type="EMBL" id="JAVXUP010001080">
    <property type="protein sequence ID" value="KAK3016212.1"/>
    <property type="molecule type" value="Genomic_DNA"/>
</dbReference>
<dbReference type="InterPro" id="IPR010402">
    <property type="entry name" value="CCT_domain"/>
</dbReference>
<feature type="compositionally biased region" description="Low complexity" evidence="4">
    <location>
        <begin position="163"/>
        <end position="181"/>
    </location>
</feature>
<reference evidence="6" key="1">
    <citation type="submission" date="2022-12" db="EMBL/GenBank/DDBJ databases">
        <title>Draft genome assemblies for two species of Escallonia (Escalloniales).</title>
        <authorList>
            <person name="Chanderbali A."/>
            <person name="Dervinis C."/>
            <person name="Anghel I."/>
            <person name="Soltis D."/>
            <person name="Soltis P."/>
            <person name="Zapata F."/>
        </authorList>
    </citation>
    <scope>NUCLEOTIDE SEQUENCE</scope>
    <source>
        <strain evidence="6">UCBG64.0493</strain>
        <tissue evidence="6">Leaf</tissue>
    </source>
</reference>
<organism evidence="6 7">
    <name type="scientific">Escallonia herrerae</name>
    <dbReference type="NCBI Taxonomy" id="1293975"/>
    <lineage>
        <taxon>Eukaryota</taxon>
        <taxon>Viridiplantae</taxon>
        <taxon>Streptophyta</taxon>
        <taxon>Embryophyta</taxon>
        <taxon>Tracheophyta</taxon>
        <taxon>Spermatophyta</taxon>
        <taxon>Magnoliopsida</taxon>
        <taxon>eudicotyledons</taxon>
        <taxon>Gunneridae</taxon>
        <taxon>Pentapetalae</taxon>
        <taxon>asterids</taxon>
        <taxon>campanulids</taxon>
        <taxon>Escalloniales</taxon>
        <taxon>Escalloniaceae</taxon>
        <taxon>Escallonia</taxon>
    </lineage>
</organism>
<keyword evidence="2 3" id="KW-0539">Nucleus</keyword>
<proteinExistence type="predicted"/>